<gene>
    <name evidence="3" type="ORF">E4633_06230</name>
</gene>
<dbReference type="Gene3D" id="1.20.144.10">
    <property type="entry name" value="Phosphatidic acid phosphatase type 2/haloperoxidase"/>
    <property type="match status" value="1"/>
</dbReference>
<feature type="domain" description="Phosphatidic acid phosphatase type 2/haloperoxidase" evidence="2">
    <location>
        <begin position="96"/>
        <end position="222"/>
    </location>
</feature>
<accession>A0A4S1CNZ0</accession>
<organism evidence="3 4">
    <name type="scientific">Geomonas terrae</name>
    <dbReference type="NCBI Taxonomy" id="2562681"/>
    <lineage>
        <taxon>Bacteria</taxon>
        <taxon>Pseudomonadati</taxon>
        <taxon>Thermodesulfobacteriota</taxon>
        <taxon>Desulfuromonadia</taxon>
        <taxon>Geobacterales</taxon>
        <taxon>Geobacteraceae</taxon>
        <taxon>Geomonas</taxon>
    </lineage>
</organism>
<dbReference type="Pfam" id="PF01569">
    <property type="entry name" value="PAP2"/>
    <property type="match status" value="1"/>
</dbReference>
<keyword evidence="4" id="KW-1185">Reference proteome</keyword>
<dbReference type="EMBL" id="SRSC01000001">
    <property type="protein sequence ID" value="TGU75050.1"/>
    <property type="molecule type" value="Genomic_DNA"/>
</dbReference>
<dbReference type="InterPro" id="IPR000326">
    <property type="entry name" value="PAP2/HPO"/>
</dbReference>
<comment type="caution">
    <text evidence="3">The sequence shown here is derived from an EMBL/GenBank/DDBJ whole genome shotgun (WGS) entry which is preliminary data.</text>
</comment>
<evidence type="ECO:0000259" key="2">
    <source>
        <dbReference type="Pfam" id="PF01569"/>
    </source>
</evidence>
<evidence type="ECO:0000313" key="3">
    <source>
        <dbReference type="EMBL" id="TGU75050.1"/>
    </source>
</evidence>
<name>A0A4S1CNZ0_9BACT</name>
<dbReference type="AlphaFoldDB" id="A0A4S1CNZ0"/>
<dbReference type="InterPro" id="IPR036938">
    <property type="entry name" value="PAP2/HPO_sf"/>
</dbReference>
<feature type="transmembrane region" description="Helical" evidence="1">
    <location>
        <begin position="96"/>
        <end position="113"/>
    </location>
</feature>
<dbReference type="SUPFAM" id="SSF48317">
    <property type="entry name" value="Acid phosphatase/Vanadium-dependent haloperoxidase"/>
    <property type="match status" value="1"/>
</dbReference>
<keyword evidence="1" id="KW-0472">Membrane</keyword>
<feature type="transmembrane region" description="Helical" evidence="1">
    <location>
        <begin position="206"/>
        <end position="224"/>
    </location>
</feature>
<keyword evidence="1" id="KW-1133">Transmembrane helix</keyword>
<feature type="transmembrane region" description="Helical" evidence="1">
    <location>
        <begin position="175"/>
        <end position="194"/>
    </location>
</feature>
<keyword evidence="1" id="KW-0812">Transmembrane</keyword>
<proteinExistence type="predicted"/>
<reference evidence="3 4" key="1">
    <citation type="submission" date="2019-04" db="EMBL/GenBank/DDBJ databases">
        <title>Geobacter oryzae sp. nov., ferric-reducing bacteria isolated from paddy soil.</title>
        <authorList>
            <person name="Xu Z."/>
            <person name="Masuda Y."/>
            <person name="Itoh H."/>
            <person name="Senoo K."/>
        </authorList>
    </citation>
    <scope>NUCLEOTIDE SEQUENCE [LARGE SCALE GENOMIC DNA]</scope>
    <source>
        <strain evidence="3 4">Red111</strain>
    </source>
</reference>
<evidence type="ECO:0000256" key="1">
    <source>
        <dbReference type="SAM" id="Phobius"/>
    </source>
</evidence>
<dbReference type="RefSeq" id="WP_135869361.1">
    <property type="nucleotide sequence ID" value="NZ_SRSC01000001.1"/>
</dbReference>
<sequence length="258" mass="28810">MESKLDGNFWVRHLAVPFFLFLAAAVYCEVTGVDLVFADRFFDFSAGVWPARHSWWAEWLIHQRGKELIILITAGSFAGWLTSWRCQRLRRDRWPLLFLALAIVLSTTSVAVMKKEIGRHCPWDITRYGGSVPYTRLTEAPPQACAPGNCFPAGHASGGFALLAGYFAWRDRRSFLARTWLATGTALGSIYAYGQMARGAHFLSHNFYSAIICWLIPLFLYLPYRYLVTAPQAEVPLAAASPIPVAAHPVIAEGIEGN</sequence>
<evidence type="ECO:0000313" key="4">
    <source>
        <dbReference type="Proteomes" id="UP000306416"/>
    </source>
</evidence>
<protein>
    <submittedName>
        <fullName evidence="3">Phosphatase PAP2 family protein</fullName>
    </submittedName>
</protein>
<dbReference type="CDD" id="cd03396">
    <property type="entry name" value="PAP2_like_6"/>
    <property type="match status" value="1"/>
</dbReference>
<dbReference type="Proteomes" id="UP000306416">
    <property type="component" value="Unassembled WGS sequence"/>
</dbReference>